<dbReference type="Proteomes" id="UP000184255">
    <property type="component" value="Unassembled WGS sequence"/>
</dbReference>
<dbReference type="EMBL" id="FCQH01000002">
    <property type="protein sequence ID" value="CVK86154.1"/>
    <property type="molecule type" value="Genomic_DNA"/>
</dbReference>
<dbReference type="GeneID" id="65085739"/>
<reference evidence="2" key="1">
    <citation type="journal article" date="2016" name="Genome Biol. Evol.">
        <title>Comparative 'omics' of the Fusarium fujikuroi species complex highlights differences in genetic potential and metabolite synthesis.</title>
        <authorList>
            <person name="Niehaus E.-M."/>
            <person name="Muensterkoetter M."/>
            <person name="Proctor R.H."/>
            <person name="Brown D.W."/>
            <person name="Sharon A."/>
            <person name="Idan Y."/>
            <person name="Oren-Young L."/>
            <person name="Sieber C.M."/>
            <person name="Novak O."/>
            <person name="Pencik A."/>
            <person name="Tarkowska D."/>
            <person name="Hromadova K."/>
            <person name="Freeman S."/>
            <person name="Maymon M."/>
            <person name="Elazar M."/>
            <person name="Youssef S.A."/>
            <person name="El-Shabrawy E.S.M."/>
            <person name="Shalaby A.B.A."/>
            <person name="Houterman P."/>
            <person name="Brock N.L."/>
            <person name="Burkhardt I."/>
            <person name="Tsavkelova E.A."/>
            <person name="Dickschat J.S."/>
            <person name="Galuszka P."/>
            <person name="Gueldener U."/>
            <person name="Tudzynski B."/>
        </authorList>
    </citation>
    <scope>NUCLEOTIDE SEQUENCE [LARGE SCALE GENOMIC DNA]</scope>
    <source>
        <strain evidence="2">MRC7560</strain>
    </source>
</reference>
<dbReference type="VEuPathDB" id="FungiDB:FMAN_06475"/>
<name>A0A1L7SQQ9_FUSMA</name>
<sequence>MAPSSTTMSHAHSGAPRLRTAILVLKPTPITGAAAPLKNAAVVSVTTERDSIKPGYWNGLGGAGRSDHTGIASYDRTWVFHPTDSHPGTA</sequence>
<proteinExistence type="predicted"/>
<dbReference type="RefSeq" id="XP_041677772.1">
    <property type="nucleotide sequence ID" value="XM_041826739.1"/>
</dbReference>
<organism evidence="1 2">
    <name type="scientific">Fusarium mangiferae</name>
    <name type="common">Mango malformation disease fungus</name>
    <dbReference type="NCBI Taxonomy" id="192010"/>
    <lineage>
        <taxon>Eukaryota</taxon>
        <taxon>Fungi</taxon>
        <taxon>Dikarya</taxon>
        <taxon>Ascomycota</taxon>
        <taxon>Pezizomycotina</taxon>
        <taxon>Sordariomycetes</taxon>
        <taxon>Hypocreomycetidae</taxon>
        <taxon>Hypocreales</taxon>
        <taxon>Nectriaceae</taxon>
        <taxon>Fusarium</taxon>
        <taxon>Fusarium fujikuroi species complex</taxon>
    </lineage>
</organism>
<comment type="caution">
    <text evidence="1">The sequence shown here is derived from an EMBL/GenBank/DDBJ whole genome shotgun (WGS) entry which is preliminary data.</text>
</comment>
<keyword evidence="2" id="KW-1185">Reference proteome</keyword>
<evidence type="ECO:0000313" key="1">
    <source>
        <dbReference type="EMBL" id="CVK86154.1"/>
    </source>
</evidence>
<evidence type="ECO:0000313" key="2">
    <source>
        <dbReference type="Proteomes" id="UP000184255"/>
    </source>
</evidence>
<accession>A0A1L7SQQ9</accession>
<gene>
    <name evidence="1" type="ORF">FMAN_06475</name>
</gene>
<protein>
    <submittedName>
        <fullName evidence="1">Uncharacterized protein</fullName>
    </submittedName>
</protein>
<dbReference type="AlphaFoldDB" id="A0A1L7SQQ9"/>